<evidence type="ECO:0000313" key="2">
    <source>
        <dbReference type="Proteomes" id="UP000799777"/>
    </source>
</evidence>
<reference evidence="1" key="1">
    <citation type="journal article" date="2020" name="Stud. Mycol.">
        <title>101 Dothideomycetes genomes: a test case for predicting lifestyles and emergence of pathogens.</title>
        <authorList>
            <person name="Haridas S."/>
            <person name="Albert R."/>
            <person name="Binder M."/>
            <person name="Bloem J."/>
            <person name="Labutti K."/>
            <person name="Salamov A."/>
            <person name="Andreopoulos B."/>
            <person name="Baker S."/>
            <person name="Barry K."/>
            <person name="Bills G."/>
            <person name="Bluhm B."/>
            <person name="Cannon C."/>
            <person name="Castanera R."/>
            <person name="Culley D."/>
            <person name="Daum C."/>
            <person name="Ezra D."/>
            <person name="Gonzalez J."/>
            <person name="Henrissat B."/>
            <person name="Kuo A."/>
            <person name="Liang C."/>
            <person name="Lipzen A."/>
            <person name="Lutzoni F."/>
            <person name="Magnuson J."/>
            <person name="Mondo S."/>
            <person name="Nolan M."/>
            <person name="Ohm R."/>
            <person name="Pangilinan J."/>
            <person name="Park H.-J."/>
            <person name="Ramirez L."/>
            <person name="Alfaro M."/>
            <person name="Sun H."/>
            <person name="Tritt A."/>
            <person name="Yoshinaga Y."/>
            <person name="Zwiers L.-H."/>
            <person name="Turgeon B."/>
            <person name="Goodwin S."/>
            <person name="Spatafora J."/>
            <person name="Crous P."/>
            <person name="Grigoriev I."/>
        </authorList>
    </citation>
    <scope>NUCLEOTIDE SEQUENCE</scope>
    <source>
        <strain evidence="1">CBS 110217</strain>
    </source>
</reference>
<organism evidence="1 2">
    <name type="scientific">Setomelanomma holmii</name>
    <dbReference type="NCBI Taxonomy" id="210430"/>
    <lineage>
        <taxon>Eukaryota</taxon>
        <taxon>Fungi</taxon>
        <taxon>Dikarya</taxon>
        <taxon>Ascomycota</taxon>
        <taxon>Pezizomycotina</taxon>
        <taxon>Dothideomycetes</taxon>
        <taxon>Pleosporomycetidae</taxon>
        <taxon>Pleosporales</taxon>
        <taxon>Pleosporineae</taxon>
        <taxon>Phaeosphaeriaceae</taxon>
        <taxon>Setomelanomma</taxon>
    </lineage>
</organism>
<dbReference type="EMBL" id="ML978324">
    <property type="protein sequence ID" value="KAF2023790.1"/>
    <property type="molecule type" value="Genomic_DNA"/>
</dbReference>
<proteinExistence type="predicted"/>
<sequence>MKQYREERRALFLLQRQALFARRSLMLTSTYQANPKCFWFLALPSEIRNTIYKIAIFEDPEGEYVSAGDWTLTWDRIRCRLYPLRSPEYLKYSDLNELRQDLTISMVNMLAALNKQTRAEVRTLFCSSVQVTLTLPNGPYRGLSRHPWSHGQRRYIDTLVQVLPEWKSLRDLELCTSVDTLFGPNDHAALQIFFLPAKQLDNPSLNNLVSALQQLPSLESLKIHMEINGSTTSKTDGNLPDFYRFAFTGMREGLLRCEIARKLGSLEAKVKDTQGRDYIEGYKEWLVERYVGT</sequence>
<evidence type="ECO:0000313" key="1">
    <source>
        <dbReference type="EMBL" id="KAF2023790.1"/>
    </source>
</evidence>
<comment type="caution">
    <text evidence="1">The sequence shown here is derived from an EMBL/GenBank/DDBJ whole genome shotgun (WGS) entry which is preliminary data.</text>
</comment>
<dbReference type="Proteomes" id="UP000799777">
    <property type="component" value="Unassembled WGS sequence"/>
</dbReference>
<protein>
    <submittedName>
        <fullName evidence="1">Uncharacterized protein</fullName>
    </submittedName>
</protein>
<accession>A0A9P4LG29</accession>
<gene>
    <name evidence="1" type="ORF">EK21DRAFT_94621</name>
</gene>
<dbReference type="AlphaFoldDB" id="A0A9P4LG29"/>
<name>A0A9P4LG29_9PLEO</name>
<dbReference type="OrthoDB" id="3688508at2759"/>
<keyword evidence="2" id="KW-1185">Reference proteome</keyword>